<gene>
    <name evidence="4" type="ORF">GIB67_025010</name>
</gene>
<dbReference type="EMBL" id="JACGCM010000999">
    <property type="protein sequence ID" value="KAF6163146.1"/>
    <property type="molecule type" value="Genomic_DNA"/>
</dbReference>
<dbReference type="PROSITE" id="PS51375">
    <property type="entry name" value="PPR"/>
    <property type="match status" value="4"/>
</dbReference>
<feature type="repeat" description="PPR" evidence="3">
    <location>
        <begin position="134"/>
        <end position="168"/>
    </location>
</feature>
<protein>
    <recommendedName>
        <fullName evidence="6">Pentatricopeptide repeat-containing protein</fullName>
    </recommendedName>
</protein>
<feature type="repeat" description="PPR" evidence="3">
    <location>
        <begin position="169"/>
        <end position="199"/>
    </location>
</feature>
<dbReference type="InterPro" id="IPR011990">
    <property type="entry name" value="TPR-like_helical_dom_sf"/>
</dbReference>
<dbReference type="NCBIfam" id="TIGR00756">
    <property type="entry name" value="PPR"/>
    <property type="match status" value="3"/>
</dbReference>
<dbReference type="PANTHER" id="PTHR47941">
    <property type="entry name" value="PENTATRICOPEPTIDE REPEAT-CONTAINING PROTEIN 3, MITOCHONDRIAL"/>
    <property type="match status" value="1"/>
</dbReference>
<dbReference type="OrthoDB" id="185373at2759"/>
<evidence type="ECO:0000313" key="5">
    <source>
        <dbReference type="Proteomes" id="UP000541444"/>
    </source>
</evidence>
<keyword evidence="2" id="KW-0677">Repeat</keyword>
<dbReference type="Pfam" id="PF13812">
    <property type="entry name" value="PPR_3"/>
    <property type="match status" value="1"/>
</dbReference>
<feature type="repeat" description="PPR" evidence="3">
    <location>
        <begin position="64"/>
        <end position="98"/>
    </location>
</feature>
<dbReference type="AlphaFoldDB" id="A0A7J7N7P1"/>
<dbReference type="Proteomes" id="UP000541444">
    <property type="component" value="Unassembled WGS sequence"/>
</dbReference>
<evidence type="ECO:0000256" key="3">
    <source>
        <dbReference type="PROSITE-ProRule" id="PRU00708"/>
    </source>
</evidence>
<comment type="similarity">
    <text evidence="1">Belongs to the PPR family. P subfamily.</text>
</comment>
<evidence type="ECO:0008006" key="6">
    <source>
        <dbReference type="Google" id="ProtNLM"/>
    </source>
</evidence>
<reference evidence="4 5" key="1">
    <citation type="journal article" date="2020" name="IScience">
        <title>Genome Sequencing of the Endangered Kingdonia uniflora (Circaeasteraceae, Ranunculales) Reveals Potential Mechanisms of Evolutionary Specialization.</title>
        <authorList>
            <person name="Sun Y."/>
            <person name="Deng T."/>
            <person name="Zhang A."/>
            <person name="Moore M.J."/>
            <person name="Landis J.B."/>
            <person name="Lin N."/>
            <person name="Zhang H."/>
            <person name="Zhang X."/>
            <person name="Huang J."/>
            <person name="Zhang X."/>
            <person name="Sun H."/>
            <person name="Wang H."/>
        </authorList>
    </citation>
    <scope>NUCLEOTIDE SEQUENCE [LARGE SCALE GENOMIC DNA]</scope>
    <source>
        <strain evidence="4">TB1705</strain>
        <tissue evidence="4">Leaf</tissue>
    </source>
</reference>
<dbReference type="InterPro" id="IPR002885">
    <property type="entry name" value="PPR_rpt"/>
</dbReference>
<organism evidence="4 5">
    <name type="scientific">Kingdonia uniflora</name>
    <dbReference type="NCBI Taxonomy" id="39325"/>
    <lineage>
        <taxon>Eukaryota</taxon>
        <taxon>Viridiplantae</taxon>
        <taxon>Streptophyta</taxon>
        <taxon>Embryophyta</taxon>
        <taxon>Tracheophyta</taxon>
        <taxon>Spermatophyta</taxon>
        <taxon>Magnoliopsida</taxon>
        <taxon>Ranunculales</taxon>
        <taxon>Circaeasteraceae</taxon>
        <taxon>Kingdonia</taxon>
    </lineage>
</organism>
<dbReference type="Pfam" id="PF13041">
    <property type="entry name" value="PPR_2"/>
    <property type="match status" value="1"/>
</dbReference>
<keyword evidence="5" id="KW-1185">Reference proteome</keyword>
<comment type="caution">
    <text evidence="4">The sequence shown here is derived from an EMBL/GenBank/DDBJ whole genome shotgun (WGS) entry which is preliminary data.</text>
</comment>
<dbReference type="Pfam" id="PF01535">
    <property type="entry name" value="PPR"/>
    <property type="match status" value="1"/>
</dbReference>
<name>A0A7J7N7P1_9MAGN</name>
<dbReference type="InterPro" id="IPR043001">
    <property type="entry name" value="IP5_2-K_N_lobe"/>
</dbReference>
<proteinExistence type="inferred from homology"/>
<evidence type="ECO:0000256" key="1">
    <source>
        <dbReference type="ARBA" id="ARBA00007626"/>
    </source>
</evidence>
<accession>A0A7J7N7P1</accession>
<evidence type="ECO:0000313" key="4">
    <source>
        <dbReference type="EMBL" id="KAF6163146.1"/>
    </source>
</evidence>
<dbReference type="Gene3D" id="1.25.40.10">
    <property type="entry name" value="Tetratricopeptide repeat domain"/>
    <property type="match status" value="1"/>
</dbReference>
<sequence length="362" mass="40294">MELVLEESDVGNWVYKGEGAANIVLGGYNGSNPHFVGKVYAEKQLTKKALFAFDNMGKLGCSSSLKSCNCLLSNLVRNGGSHVASYVYDQMVRVGIVPYVFTITIKVNANCKDGRVWRAMEFVNYMDYCGFELNVVAYNALIGGYADLRDMEGVSRVLKLMSERRITNDVVAYTLLIKGCCKLGRVSEAEKVLHGMTEKTSFVVDEHAYGVLVDGYCLIGSMDNALRVRDELLNAFCKEDRVEGISASVEMYNLLIGGVFKCKRSSKVNNLLVMLRSYETKGLFADDFWGIGNGNHGVYGDDFFVDDLLDFSNGELEEEDLSITNFSSLRDDYELFDEMPLRGFSLAFSWLKYNGDGIDIGV</sequence>
<feature type="repeat" description="PPR" evidence="3">
    <location>
        <begin position="205"/>
        <end position="239"/>
    </location>
</feature>
<dbReference type="Gene3D" id="3.30.200.110">
    <property type="entry name" value="Inositol-pentakisphosphate 2-kinase, N-lobe"/>
    <property type="match status" value="1"/>
</dbReference>
<evidence type="ECO:0000256" key="2">
    <source>
        <dbReference type="ARBA" id="ARBA00022737"/>
    </source>
</evidence>